<dbReference type="PROSITE" id="PS50949">
    <property type="entry name" value="HTH_GNTR"/>
    <property type="match status" value="1"/>
</dbReference>
<dbReference type="Pfam" id="PF00392">
    <property type="entry name" value="GntR"/>
    <property type="match status" value="1"/>
</dbReference>
<keyword evidence="1" id="KW-0805">Transcription regulation</keyword>
<dbReference type="GeneID" id="93165346"/>
<dbReference type="InterPro" id="IPR036388">
    <property type="entry name" value="WH-like_DNA-bd_sf"/>
</dbReference>
<reference evidence="5 6" key="1">
    <citation type="submission" date="2024-06" db="EMBL/GenBank/DDBJ databases">
        <title>Genomic Encyclopedia of Type Strains, Phase IV (KMG-IV): sequencing the most valuable type-strain genomes for metagenomic binning, comparative biology and taxonomic classification.</title>
        <authorList>
            <person name="Goeker M."/>
        </authorList>
    </citation>
    <scope>NUCLEOTIDE SEQUENCE [LARGE SCALE GENOMIC DNA]</scope>
    <source>
        <strain evidence="5 6">DSM 19261</strain>
    </source>
</reference>
<keyword evidence="2 5" id="KW-0238">DNA-binding</keyword>
<dbReference type="SMART" id="SM00345">
    <property type="entry name" value="HTH_GNTR"/>
    <property type="match status" value="1"/>
</dbReference>
<sequence length="232" mass="26377">MERQEERSLPEQISEALIDYILKQKLQKGDKLPNEFSLAQMLCVGRGTIREAIKILESRNIVTVKHGAGTFVSEKYGISDDPLGLCLMENKEKTVKDMVDMCVIIEPEIAAMAAQYAEEEDVKELERCCQEAEQCIRCSQSHVECDISFHTQIAVCSKNRIAASLIPIITSSARIFSELTNYSYPEDTVRWKLGGGGYKEITEAIKRHDCREARESMLLHVMTNRRRLAQFL</sequence>
<protein>
    <submittedName>
        <fullName evidence="5">DNA-binding FadR family transcriptional regulator</fullName>
    </submittedName>
</protein>
<dbReference type="EMBL" id="JBEPLZ010000019">
    <property type="protein sequence ID" value="MET3572457.1"/>
    <property type="molecule type" value="Genomic_DNA"/>
</dbReference>
<evidence type="ECO:0000256" key="1">
    <source>
        <dbReference type="ARBA" id="ARBA00023015"/>
    </source>
</evidence>
<dbReference type="SMART" id="SM00895">
    <property type="entry name" value="FCD"/>
    <property type="match status" value="1"/>
</dbReference>
<evidence type="ECO:0000259" key="4">
    <source>
        <dbReference type="PROSITE" id="PS50949"/>
    </source>
</evidence>
<gene>
    <name evidence="5" type="ORF">ABID13_004114</name>
</gene>
<organism evidence="5 6">
    <name type="scientific">Enterocloster citroniae</name>
    <dbReference type="NCBI Taxonomy" id="358743"/>
    <lineage>
        <taxon>Bacteria</taxon>
        <taxon>Bacillati</taxon>
        <taxon>Bacillota</taxon>
        <taxon>Clostridia</taxon>
        <taxon>Lachnospirales</taxon>
        <taxon>Lachnospiraceae</taxon>
        <taxon>Enterocloster</taxon>
    </lineage>
</organism>
<evidence type="ECO:0000256" key="2">
    <source>
        <dbReference type="ARBA" id="ARBA00023125"/>
    </source>
</evidence>
<dbReference type="InterPro" id="IPR000524">
    <property type="entry name" value="Tscrpt_reg_HTH_GntR"/>
</dbReference>
<dbReference type="PRINTS" id="PR00035">
    <property type="entry name" value="HTHGNTR"/>
</dbReference>
<comment type="caution">
    <text evidence="5">The sequence shown here is derived from an EMBL/GenBank/DDBJ whole genome shotgun (WGS) entry which is preliminary data.</text>
</comment>
<name>A0ABV2G2F1_9FIRM</name>
<accession>A0ABV2G2F1</accession>
<evidence type="ECO:0000313" key="6">
    <source>
        <dbReference type="Proteomes" id="UP001549200"/>
    </source>
</evidence>
<dbReference type="Proteomes" id="UP001549200">
    <property type="component" value="Unassembled WGS sequence"/>
</dbReference>
<evidence type="ECO:0000256" key="3">
    <source>
        <dbReference type="ARBA" id="ARBA00023163"/>
    </source>
</evidence>
<dbReference type="PANTHER" id="PTHR43537:SF5">
    <property type="entry name" value="UXU OPERON TRANSCRIPTIONAL REGULATOR"/>
    <property type="match status" value="1"/>
</dbReference>
<dbReference type="Pfam" id="PF07729">
    <property type="entry name" value="FCD"/>
    <property type="match status" value="1"/>
</dbReference>
<dbReference type="CDD" id="cd07377">
    <property type="entry name" value="WHTH_GntR"/>
    <property type="match status" value="1"/>
</dbReference>
<keyword evidence="6" id="KW-1185">Reference proteome</keyword>
<dbReference type="RefSeq" id="WP_354021211.1">
    <property type="nucleotide sequence ID" value="NZ_JBEPLZ010000019.1"/>
</dbReference>
<dbReference type="SUPFAM" id="SSF48008">
    <property type="entry name" value="GntR ligand-binding domain-like"/>
    <property type="match status" value="1"/>
</dbReference>
<dbReference type="GO" id="GO:0003677">
    <property type="term" value="F:DNA binding"/>
    <property type="evidence" value="ECO:0007669"/>
    <property type="project" value="UniProtKB-KW"/>
</dbReference>
<keyword evidence="3" id="KW-0804">Transcription</keyword>
<dbReference type="SUPFAM" id="SSF46785">
    <property type="entry name" value="Winged helix' DNA-binding domain"/>
    <property type="match status" value="1"/>
</dbReference>
<proteinExistence type="predicted"/>
<feature type="domain" description="HTH gntR-type" evidence="4">
    <location>
        <begin position="7"/>
        <end position="75"/>
    </location>
</feature>
<dbReference type="Gene3D" id="1.10.10.10">
    <property type="entry name" value="Winged helix-like DNA-binding domain superfamily/Winged helix DNA-binding domain"/>
    <property type="match status" value="1"/>
</dbReference>
<dbReference type="InterPro" id="IPR036390">
    <property type="entry name" value="WH_DNA-bd_sf"/>
</dbReference>
<dbReference type="PANTHER" id="PTHR43537">
    <property type="entry name" value="TRANSCRIPTIONAL REGULATOR, GNTR FAMILY"/>
    <property type="match status" value="1"/>
</dbReference>
<evidence type="ECO:0000313" key="5">
    <source>
        <dbReference type="EMBL" id="MET3572457.1"/>
    </source>
</evidence>
<dbReference type="InterPro" id="IPR011711">
    <property type="entry name" value="GntR_C"/>
</dbReference>
<dbReference type="InterPro" id="IPR008920">
    <property type="entry name" value="TF_FadR/GntR_C"/>
</dbReference>
<dbReference type="Gene3D" id="1.20.120.530">
    <property type="entry name" value="GntR ligand-binding domain-like"/>
    <property type="match status" value="1"/>
</dbReference>